<dbReference type="GO" id="GO:0019774">
    <property type="term" value="C:proteasome core complex, beta-subunit complex"/>
    <property type="evidence" value="ECO:0007669"/>
    <property type="project" value="UniProtKB-UniRule"/>
</dbReference>
<dbReference type="GO" id="GO:0005737">
    <property type="term" value="C:cytoplasm"/>
    <property type="evidence" value="ECO:0007669"/>
    <property type="project" value="UniProtKB-SubCell"/>
</dbReference>
<comment type="similarity">
    <text evidence="4">Belongs to the peptidase T1B family.</text>
</comment>
<dbReference type="Pfam" id="PF00227">
    <property type="entry name" value="Proteasome"/>
    <property type="match status" value="1"/>
</dbReference>
<dbReference type="GO" id="GO:0051603">
    <property type="term" value="P:proteolysis involved in protein catabolic process"/>
    <property type="evidence" value="ECO:0007669"/>
    <property type="project" value="InterPro"/>
</dbReference>
<evidence type="ECO:0000256" key="1">
    <source>
        <dbReference type="ARBA" id="ARBA00022490"/>
    </source>
</evidence>
<dbReference type="PANTHER" id="PTHR32194:SF6">
    <property type="entry name" value="PROTEASOME SUBUNIT BETA"/>
    <property type="match status" value="1"/>
</dbReference>
<dbReference type="SUPFAM" id="SSF56235">
    <property type="entry name" value="N-terminal nucleophile aminohydrolases (Ntn hydrolases)"/>
    <property type="match status" value="1"/>
</dbReference>
<dbReference type="PANTHER" id="PTHR32194">
    <property type="entry name" value="METALLOPROTEASE TLDD"/>
    <property type="match status" value="1"/>
</dbReference>
<dbReference type="AlphaFoldDB" id="A0A7S1F8P2"/>
<comment type="subcellular location">
    <subcellularLocation>
        <location evidence="4">Cytoplasm</location>
    </subcellularLocation>
    <subcellularLocation>
        <location evidence="4">Nucleus</location>
    </subcellularLocation>
</comment>
<gene>
    <name evidence="5" type="ORF">NSCI0253_LOCUS24907</name>
</gene>
<dbReference type="InterPro" id="IPR023333">
    <property type="entry name" value="Proteasome_suB-type"/>
</dbReference>
<evidence type="ECO:0000256" key="4">
    <source>
        <dbReference type="PIRNR" id="PIRNR001213"/>
    </source>
</evidence>
<organism evidence="5">
    <name type="scientific">Noctiluca scintillans</name>
    <name type="common">Sea sparkle</name>
    <name type="synonym">Red tide dinoflagellate</name>
    <dbReference type="NCBI Taxonomy" id="2966"/>
    <lineage>
        <taxon>Eukaryota</taxon>
        <taxon>Sar</taxon>
        <taxon>Alveolata</taxon>
        <taxon>Dinophyceae</taxon>
        <taxon>Noctilucales</taxon>
        <taxon>Noctilucaceae</taxon>
        <taxon>Noctiluca</taxon>
    </lineage>
</organism>
<proteinExistence type="inferred from homology"/>
<dbReference type="InterPro" id="IPR016050">
    <property type="entry name" value="Proteasome_bsu_CS"/>
</dbReference>
<dbReference type="InterPro" id="IPR016295">
    <property type="entry name" value="Proteasome_beta4"/>
</dbReference>
<dbReference type="PROSITE" id="PS51476">
    <property type="entry name" value="PROTEASOME_BETA_2"/>
    <property type="match status" value="1"/>
</dbReference>
<dbReference type="CDD" id="cd03760">
    <property type="entry name" value="proteasome_beta_type_4"/>
    <property type="match status" value="1"/>
</dbReference>
<dbReference type="InterPro" id="IPR001353">
    <property type="entry name" value="Proteasome_sua/b"/>
</dbReference>
<dbReference type="EMBL" id="HBFQ01035315">
    <property type="protein sequence ID" value="CAD8850557.1"/>
    <property type="molecule type" value="Transcribed_RNA"/>
</dbReference>
<dbReference type="GO" id="GO:0005634">
    <property type="term" value="C:nucleus"/>
    <property type="evidence" value="ECO:0007669"/>
    <property type="project" value="UniProtKB-SubCell"/>
</dbReference>
<keyword evidence="3 4" id="KW-0539">Nucleus</keyword>
<keyword evidence="2 4" id="KW-0647">Proteasome</keyword>
<evidence type="ECO:0000256" key="2">
    <source>
        <dbReference type="ARBA" id="ARBA00022942"/>
    </source>
</evidence>
<sequence>MTPSDGAVQHTSRPIVTGSTVIGVKYSGGVLIAADTLCSYGSTARFKDVCRLKIVGDNSLLGAGGEYSDFQKLSNMIDELYEEDACFDDGASMGPKEWASYITRIEYQNRSKMNPLWCSLVFAGKKNGKTNLSYIDLHGTFFETDSYVATGLGAYMAIPLLRTSWSENMSLDEAKEVVKESLKICFYRDCRASNRIQFGLCTDDGVTIEEPIELEHYWGHEAWNKPKLHASTAATW</sequence>
<dbReference type="PIRSF" id="PIRSF001213">
    <property type="entry name" value="Psome_endopept_beta"/>
    <property type="match status" value="1"/>
</dbReference>
<evidence type="ECO:0000313" key="5">
    <source>
        <dbReference type="EMBL" id="CAD8850557.1"/>
    </source>
</evidence>
<comment type="function">
    <text evidence="4">Non-catalytic component of the proteasome.</text>
</comment>
<keyword evidence="1 4" id="KW-0963">Cytoplasm</keyword>
<dbReference type="InterPro" id="IPR029055">
    <property type="entry name" value="Ntn_hydrolases_N"/>
</dbReference>
<dbReference type="PROSITE" id="PS00854">
    <property type="entry name" value="PROTEASOME_BETA_1"/>
    <property type="match status" value="1"/>
</dbReference>
<reference evidence="5" key="1">
    <citation type="submission" date="2021-01" db="EMBL/GenBank/DDBJ databases">
        <authorList>
            <person name="Corre E."/>
            <person name="Pelletier E."/>
            <person name="Niang G."/>
            <person name="Scheremetjew M."/>
            <person name="Finn R."/>
            <person name="Kale V."/>
            <person name="Holt S."/>
            <person name="Cochrane G."/>
            <person name="Meng A."/>
            <person name="Brown T."/>
            <person name="Cohen L."/>
        </authorList>
    </citation>
    <scope>NUCLEOTIDE SEQUENCE</scope>
</reference>
<protein>
    <recommendedName>
        <fullName evidence="4">Proteasome subunit beta</fullName>
    </recommendedName>
</protein>
<name>A0A7S1F8P2_NOCSC</name>
<dbReference type="Gene3D" id="3.60.20.10">
    <property type="entry name" value="Glutamine Phosphoribosylpyrophosphate, subunit 1, domain 1"/>
    <property type="match status" value="1"/>
</dbReference>
<evidence type="ECO:0000256" key="3">
    <source>
        <dbReference type="ARBA" id="ARBA00023242"/>
    </source>
</evidence>
<accession>A0A7S1F8P2</accession>